<sequence length="52" mass="5499">MVFSDRILIDMAERCSPDLDAFAEVNGVGAAKLKEFGQVFLSAIAAHQSASA</sequence>
<reference evidence="2 3" key="1">
    <citation type="submission" date="2024-06" db="EMBL/GenBank/DDBJ databases">
        <authorList>
            <person name="Kim D.-U."/>
        </authorList>
    </citation>
    <scope>NUCLEOTIDE SEQUENCE [LARGE SCALE GENOMIC DNA]</scope>
    <source>
        <strain evidence="2 3">KACC15460</strain>
    </source>
</reference>
<dbReference type="Gene3D" id="1.10.150.80">
    <property type="entry name" value="HRDC domain"/>
    <property type="match status" value="1"/>
</dbReference>
<dbReference type="InterPro" id="IPR010997">
    <property type="entry name" value="HRDC-like_sf"/>
</dbReference>
<dbReference type="SUPFAM" id="SSF47819">
    <property type="entry name" value="HRDC-like"/>
    <property type="match status" value="1"/>
</dbReference>
<keyword evidence="3" id="KW-1185">Reference proteome</keyword>
<feature type="domain" description="HRDC" evidence="1">
    <location>
        <begin position="1"/>
        <end position="52"/>
    </location>
</feature>
<accession>A0ABV2DPT3</accession>
<evidence type="ECO:0000259" key="1">
    <source>
        <dbReference type="PROSITE" id="PS50967"/>
    </source>
</evidence>
<protein>
    <submittedName>
        <fullName evidence="2">HRDC domain-containing protein</fullName>
    </submittedName>
</protein>
<organism evidence="2 3">
    <name type="scientific">Mesorhizobium shangrilense</name>
    <dbReference type="NCBI Taxonomy" id="460060"/>
    <lineage>
        <taxon>Bacteria</taxon>
        <taxon>Pseudomonadati</taxon>
        <taxon>Pseudomonadota</taxon>
        <taxon>Alphaproteobacteria</taxon>
        <taxon>Hyphomicrobiales</taxon>
        <taxon>Phyllobacteriaceae</taxon>
        <taxon>Mesorhizobium</taxon>
    </lineage>
</organism>
<comment type="caution">
    <text evidence="2">The sequence shown here is derived from an EMBL/GenBank/DDBJ whole genome shotgun (WGS) entry which is preliminary data.</text>
</comment>
<evidence type="ECO:0000313" key="3">
    <source>
        <dbReference type="Proteomes" id="UP001548832"/>
    </source>
</evidence>
<dbReference type="Pfam" id="PF00570">
    <property type="entry name" value="HRDC"/>
    <property type="match status" value="1"/>
</dbReference>
<dbReference type="PROSITE" id="PS50967">
    <property type="entry name" value="HRDC"/>
    <property type="match status" value="1"/>
</dbReference>
<dbReference type="InterPro" id="IPR044876">
    <property type="entry name" value="HRDC_dom_sf"/>
</dbReference>
<dbReference type="InterPro" id="IPR002121">
    <property type="entry name" value="HRDC_dom"/>
</dbReference>
<proteinExistence type="predicted"/>
<name>A0ABV2DPT3_9HYPH</name>
<gene>
    <name evidence="2" type="ORF">ABVQ20_34010</name>
</gene>
<dbReference type="Proteomes" id="UP001548832">
    <property type="component" value="Unassembled WGS sequence"/>
</dbReference>
<dbReference type="EMBL" id="JBEWSZ010000006">
    <property type="protein sequence ID" value="MET2831974.1"/>
    <property type="molecule type" value="Genomic_DNA"/>
</dbReference>
<evidence type="ECO:0000313" key="2">
    <source>
        <dbReference type="EMBL" id="MET2831974.1"/>
    </source>
</evidence>